<comment type="similarity">
    <text evidence="1">Belongs to the methyltransferase superfamily.</text>
</comment>
<evidence type="ECO:0000256" key="2">
    <source>
        <dbReference type="ARBA" id="ARBA00022603"/>
    </source>
</evidence>
<reference evidence="5" key="2">
    <citation type="submission" date="2023-01" db="EMBL/GenBank/DDBJ databases">
        <title>Draft genome sequence of Devosia yakushimensis strain NBRC 103855.</title>
        <authorList>
            <person name="Sun Q."/>
            <person name="Mori K."/>
        </authorList>
    </citation>
    <scope>NUCLEOTIDE SEQUENCE</scope>
    <source>
        <strain evidence="5">NBRC 103855</strain>
    </source>
</reference>
<dbReference type="RefSeq" id="WP_284389143.1">
    <property type="nucleotide sequence ID" value="NZ_BSNG01000001.1"/>
</dbReference>
<dbReference type="InterPro" id="IPR013216">
    <property type="entry name" value="Methyltransf_11"/>
</dbReference>
<dbReference type="Pfam" id="PF08241">
    <property type="entry name" value="Methyltransf_11"/>
    <property type="match status" value="1"/>
</dbReference>
<comment type="caution">
    <text evidence="5">The sequence shown here is derived from an EMBL/GenBank/DDBJ whole genome shotgun (WGS) entry which is preliminary data.</text>
</comment>
<dbReference type="GO" id="GO:0008168">
    <property type="term" value="F:methyltransferase activity"/>
    <property type="evidence" value="ECO:0007669"/>
    <property type="project" value="UniProtKB-KW"/>
</dbReference>
<keyword evidence="6" id="KW-1185">Reference proteome</keyword>
<dbReference type="SUPFAM" id="SSF53335">
    <property type="entry name" value="S-adenosyl-L-methionine-dependent methyltransferases"/>
    <property type="match status" value="1"/>
</dbReference>
<organism evidence="5 6">
    <name type="scientific">Devosia yakushimensis</name>
    <dbReference type="NCBI Taxonomy" id="470028"/>
    <lineage>
        <taxon>Bacteria</taxon>
        <taxon>Pseudomonadati</taxon>
        <taxon>Pseudomonadota</taxon>
        <taxon>Alphaproteobacteria</taxon>
        <taxon>Hyphomicrobiales</taxon>
        <taxon>Devosiaceae</taxon>
        <taxon>Devosia</taxon>
    </lineage>
</organism>
<dbReference type="InterPro" id="IPR029063">
    <property type="entry name" value="SAM-dependent_MTases_sf"/>
</dbReference>
<dbReference type="EMBL" id="BSNG01000001">
    <property type="protein sequence ID" value="GLQ09399.1"/>
    <property type="molecule type" value="Genomic_DNA"/>
</dbReference>
<protein>
    <submittedName>
        <fullName evidence="5">Methyltransferase type 11</fullName>
    </submittedName>
</protein>
<dbReference type="CDD" id="cd02440">
    <property type="entry name" value="AdoMet_MTases"/>
    <property type="match status" value="1"/>
</dbReference>
<proteinExistence type="inferred from homology"/>
<dbReference type="GO" id="GO:0032259">
    <property type="term" value="P:methylation"/>
    <property type="evidence" value="ECO:0007669"/>
    <property type="project" value="UniProtKB-KW"/>
</dbReference>
<dbReference type="PANTHER" id="PTHR44942">
    <property type="entry name" value="METHYLTRANSF_11 DOMAIN-CONTAINING PROTEIN"/>
    <property type="match status" value="1"/>
</dbReference>
<gene>
    <name evidence="5" type="ORF">GCM10007913_13310</name>
</gene>
<dbReference type="Proteomes" id="UP001161406">
    <property type="component" value="Unassembled WGS sequence"/>
</dbReference>
<evidence type="ECO:0000313" key="6">
    <source>
        <dbReference type="Proteomes" id="UP001161406"/>
    </source>
</evidence>
<dbReference type="PANTHER" id="PTHR44942:SF4">
    <property type="entry name" value="METHYLTRANSFERASE TYPE 11 DOMAIN-CONTAINING PROTEIN"/>
    <property type="match status" value="1"/>
</dbReference>
<accession>A0ABQ5UE18</accession>
<evidence type="ECO:0000313" key="5">
    <source>
        <dbReference type="EMBL" id="GLQ09399.1"/>
    </source>
</evidence>
<evidence type="ECO:0000259" key="4">
    <source>
        <dbReference type="Pfam" id="PF08241"/>
    </source>
</evidence>
<dbReference type="Gene3D" id="3.40.50.150">
    <property type="entry name" value="Vaccinia Virus protein VP39"/>
    <property type="match status" value="1"/>
</dbReference>
<sequence>MALSNPGLTFGTNPAGYHDARPPYPEATWEVLRDRAGLAPGIDIVEIGPGTGLATGHLLAHEPRRLVAVEPDRRLADFLREGLGDRRLQVIGGSFEEVELPPAAFDLVACATAFHWLDAGPALLRVRDLLRPGGAVALWWNVFGDTSRLDPFHEATEHLFAGERSNPSAGQSERVPHALDVEARLAELNDAGFQTDSPVFMHWTLNLDAAGVRRLYETFSNVLVLPLTERHALLDGLVDVAERQFGGRVERNMTTAIYTARPVGFQAG</sequence>
<keyword evidence="3" id="KW-0808">Transferase</keyword>
<reference evidence="5" key="1">
    <citation type="journal article" date="2014" name="Int. J. Syst. Evol. Microbiol.">
        <title>Complete genome of a new Firmicutes species belonging to the dominant human colonic microbiota ('Ruminococcus bicirculans') reveals two chromosomes and a selective capacity to utilize plant glucans.</title>
        <authorList>
            <consortium name="NISC Comparative Sequencing Program"/>
            <person name="Wegmann U."/>
            <person name="Louis P."/>
            <person name="Goesmann A."/>
            <person name="Henrissat B."/>
            <person name="Duncan S.H."/>
            <person name="Flint H.J."/>
        </authorList>
    </citation>
    <scope>NUCLEOTIDE SEQUENCE</scope>
    <source>
        <strain evidence="5">NBRC 103855</strain>
    </source>
</reference>
<evidence type="ECO:0000256" key="1">
    <source>
        <dbReference type="ARBA" id="ARBA00008361"/>
    </source>
</evidence>
<evidence type="ECO:0000256" key="3">
    <source>
        <dbReference type="ARBA" id="ARBA00022679"/>
    </source>
</evidence>
<name>A0ABQ5UE18_9HYPH</name>
<dbReference type="InterPro" id="IPR051052">
    <property type="entry name" value="Diverse_substrate_MTase"/>
</dbReference>
<keyword evidence="2 5" id="KW-0489">Methyltransferase</keyword>
<feature type="domain" description="Methyltransferase type 11" evidence="4">
    <location>
        <begin position="45"/>
        <end position="137"/>
    </location>
</feature>